<accession>A0A317MWG6</accession>
<reference evidence="1 2" key="1">
    <citation type="submission" date="2018-05" db="EMBL/GenBank/DDBJ databases">
        <title>Genomic Encyclopedia of Type Strains, Phase IV (KMG-IV): sequencing the most valuable type-strain genomes for metagenomic binning, comparative biology and taxonomic classification.</title>
        <authorList>
            <person name="Goeker M."/>
        </authorList>
    </citation>
    <scope>NUCLEOTIDE SEQUENCE [LARGE SCALE GENOMIC DNA]</scope>
    <source>
        <strain evidence="1 2">DSM 23606</strain>
    </source>
</reference>
<evidence type="ECO:0000313" key="1">
    <source>
        <dbReference type="EMBL" id="PWV63199.1"/>
    </source>
</evidence>
<dbReference type="Gene3D" id="3.30.70.100">
    <property type="match status" value="1"/>
</dbReference>
<dbReference type="RefSeq" id="WP_110017709.1">
    <property type="nucleotide sequence ID" value="NZ_QGTJ01000003.1"/>
</dbReference>
<dbReference type="EMBL" id="QGTJ01000003">
    <property type="protein sequence ID" value="PWV63199.1"/>
    <property type="molecule type" value="Genomic_DNA"/>
</dbReference>
<organism evidence="1 2">
    <name type="scientific">Plasticicumulans acidivorans</name>
    <dbReference type="NCBI Taxonomy" id="886464"/>
    <lineage>
        <taxon>Bacteria</taxon>
        <taxon>Pseudomonadati</taxon>
        <taxon>Pseudomonadota</taxon>
        <taxon>Gammaproteobacteria</taxon>
        <taxon>Candidatus Competibacteraceae</taxon>
        <taxon>Plasticicumulans</taxon>
    </lineage>
</organism>
<keyword evidence="2" id="KW-1185">Reference proteome</keyword>
<dbReference type="AlphaFoldDB" id="A0A317MWG6"/>
<comment type="caution">
    <text evidence="1">The sequence shown here is derived from an EMBL/GenBank/DDBJ whole genome shotgun (WGS) entry which is preliminary data.</text>
</comment>
<dbReference type="OrthoDB" id="8527169at2"/>
<protein>
    <submittedName>
        <fullName evidence="1">Uncharacterized protein</fullName>
    </submittedName>
</protein>
<dbReference type="Proteomes" id="UP000246569">
    <property type="component" value="Unassembled WGS sequence"/>
</dbReference>
<sequence length="135" mass="14197">MIASAIPGRIRVRDGRLKQAGFAQQVAEAAQALAGVSAVRSNPAAGSLVVHYDTAVTAEEEMEERVEALCLAPYAGPRSLRARVAQASKIGMLATLVPSLAFAVSGYKKLHVLTGAGFLLFAGMHMAGYSERLLK</sequence>
<gene>
    <name evidence="1" type="ORF">C7443_103124</name>
</gene>
<proteinExistence type="predicted"/>
<dbReference type="Pfam" id="PF19991">
    <property type="entry name" value="HMA_2"/>
    <property type="match status" value="1"/>
</dbReference>
<name>A0A317MWG6_9GAMM</name>
<evidence type="ECO:0000313" key="2">
    <source>
        <dbReference type="Proteomes" id="UP000246569"/>
    </source>
</evidence>